<comment type="caution">
    <text evidence="1">The sequence shown here is derived from an EMBL/GenBank/DDBJ whole genome shotgun (WGS) entry which is preliminary data.</text>
</comment>
<protein>
    <submittedName>
        <fullName evidence="1">Uncharacterized protein</fullName>
    </submittedName>
</protein>
<name>X1HRG8_9ZZZZ</name>
<evidence type="ECO:0000313" key="1">
    <source>
        <dbReference type="EMBL" id="GAH72052.1"/>
    </source>
</evidence>
<dbReference type="AlphaFoldDB" id="X1HRG8"/>
<feature type="non-terminal residue" evidence="1">
    <location>
        <position position="1"/>
    </location>
</feature>
<accession>X1HRG8</accession>
<sequence>FGTEEQQKRMLEAVDRRNESLDTFGKSLGEFGRAFNKGMDKLDKHADDLLKLITMLEFLKQIFDEKLRKKMLMKEIQQKIIPICPIHKTPMKFSEETGWGCKKCSPCPAVSDQVDE</sequence>
<proteinExistence type="predicted"/>
<reference evidence="1" key="1">
    <citation type="journal article" date="2014" name="Front. Microbiol.">
        <title>High frequency of phylogenetically diverse reductive dehalogenase-homologous genes in deep subseafloor sedimentary metagenomes.</title>
        <authorList>
            <person name="Kawai M."/>
            <person name="Futagami T."/>
            <person name="Toyoda A."/>
            <person name="Takaki Y."/>
            <person name="Nishi S."/>
            <person name="Hori S."/>
            <person name="Arai W."/>
            <person name="Tsubouchi T."/>
            <person name="Morono Y."/>
            <person name="Uchiyama I."/>
            <person name="Ito T."/>
            <person name="Fujiyama A."/>
            <person name="Inagaki F."/>
            <person name="Takami H."/>
        </authorList>
    </citation>
    <scope>NUCLEOTIDE SEQUENCE</scope>
    <source>
        <strain evidence="1">Expedition CK06-06</strain>
    </source>
</reference>
<dbReference type="EMBL" id="BARU01028561">
    <property type="protein sequence ID" value="GAH72052.1"/>
    <property type="molecule type" value="Genomic_DNA"/>
</dbReference>
<organism evidence="1">
    <name type="scientific">marine sediment metagenome</name>
    <dbReference type="NCBI Taxonomy" id="412755"/>
    <lineage>
        <taxon>unclassified sequences</taxon>
        <taxon>metagenomes</taxon>
        <taxon>ecological metagenomes</taxon>
    </lineage>
</organism>
<gene>
    <name evidence="1" type="ORF">S03H2_45570</name>
</gene>